<dbReference type="InterPro" id="IPR015310">
    <property type="entry name" value="AHSA1-like_N"/>
</dbReference>
<dbReference type="Proteomes" id="UP000037035">
    <property type="component" value="Unassembled WGS sequence"/>
</dbReference>
<feature type="domain" description="Activator of Hsp90 ATPase AHSA1-like N-terminal" evidence="3">
    <location>
        <begin position="4"/>
        <end position="127"/>
    </location>
</feature>
<dbReference type="PANTHER" id="PTHR13009:SF22">
    <property type="entry name" value="LD43819P"/>
    <property type="match status" value="1"/>
</dbReference>
<feature type="region of interest" description="Disordered" evidence="2">
    <location>
        <begin position="133"/>
        <end position="180"/>
    </location>
</feature>
<dbReference type="Pfam" id="PF08327">
    <property type="entry name" value="AHSA1"/>
    <property type="match status" value="1"/>
</dbReference>
<evidence type="ECO:0000256" key="1">
    <source>
        <dbReference type="ARBA" id="ARBA00006817"/>
    </source>
</evidence>
<dbReference type="AlphaFoldDB" id="A0A0L6VL14"/>
<dbReference type="Pfam" id="PF09229">
    <property type="entry name" value="Aha1_N"/>
    <property type="match status" value="1"/>
</dbReference>
<dbReference type="GO" id="GO:0005829">
    <property type="term" value="C:cytosol"/>
    <property type="evidence" value="ECO:0007669"/>
    <property type="project" value="TreeGrafter"/>
</dbReference>
<evidence type="ECO:0000313" key="5">
    <source>
        <dbReference type="Proteomes" id="UP000037035"/>
    </source>
</evidence>
<dbReference type="InterPro" id="IPR013538">
    <property type="entry name" value="ASHA1/2-like_C"/>
</dbReference>
<evidence type="ECO:0000259" key="3">
    <source>
        <dbReference type="SMART" id="SM01000"/>
    </source>
</evidence>
<gene>
    <name evidence="4" type="ORF">VP01_1496g11</name>
</gene>
<sequence length="301" mass="32397">MPRTKDLSRWAKDWFDEKILGIGELDGLKVESVSAFEGDCELGMRKAKLITIYDLRMTVRWAGAGSSGSLTIPEISHDMAETDYVFEGALDAGGKSETETRAKKALGPALCKIFQAFPKAIIDEHGAGFYKENGLSPAGTPAQSGASTPQPPAANLQTKSAPTAAPVPTNNQTTKSSKGNVVNTSSVRIEGQFMCSASDLFDFLTDETKIPMWSRNPAQMKPEVGAEMSLFGGNVTGEVISVDRPKEVVTTWRAPTWPAGHFGKLKISLTEGSDSTKLELHLTGVPVGTEEETERNLDICQ</sequence>
<dbReference type="VEuPathDB" id="FungiDB:VP01_1496g11"/>
<proteinExistence type="inferred from homology"/>
<comment type="similarity">
    <text evidence="1">Belongs to the AHA1 family.</text>
</comment>
<dbReference type="SUPFAM" id="SSF103111">
    <property type="entry name" value="Activator of Hsp90 ATPase, Aha1"/>
    <property type="match status" value="1"/>
</dbReference>
<dbReference type="EMBL" id="LAVV01005519">
    <property type="protein sequence ID" value="KNZ60820.1"/>
    <property type="molecule type" value="Genomic_DNA"/>
</dbReference>
<accession>A0A0L6VL14</accession>
<dbReference type="GO" id="GO:0006457">
    <property type="term" value="P:protein folding"/>
    <property type="evidence" value="ECO:0007669"/>
    <property type="project" value="TreeGrafter"/>
</dbReference>
<dbReference type="STRING" id="27349.A0A0L6VL14"/>
<keyword evidence="5" id="KW-1185">Reference proteome</keyword>
<protein>
    <recommendedName>
        <fullName evidence="3">Activator of Hsp90 ATPase AHSA1-like N-terminal domain-containing protein</fullName>
    </recommendedName>
</protein>
<dbReference type="Gene3D" id="3.30.530.20">
    <property type="match status" value="1"/>
</dbReference>
<dbReference type="InterPro" id="IPR036338">
    <property type="entry name" value="Aha1"/>
</dbReference>
<dbReference type="OrthoDB" id="567237at2759"/>
<dbReference type="SUPFAM" id="SSF55961">
    <property type="entry name" value="Bet v1-like"/>
    <property type="match status" value="1"/>
</dbReference>
<feature type="compositionally biased region" description="Polar residues" evidence="2">
    <location>
        <begin position="168"/>
        <end position="180"/>
    </location>
</feature>
<dbReference type="InterPro" id="IPR023393">
    <property type="entry name" value="START-like_dom_sf"/>
</dbReference>
<evidence type="ECO:0000256" key="2">
    <source>
        <dbReference type="SAM" id="MobiDB-lite"/>
    </source>
</evidence>
<dbReference type="SMART" id="SM01000">
    <property type="entry name" value="Aha1_N"/>
    <property type="match status" value="1"/>
</dbReference>
<reference evidence="4 5" key="1">
    <citation type="submission" date="2015-08" db="EMBL/GenBank/DDBJ databases">
        <title>Next Generation Sequencing and Analysis of the Genome of Puccinia sorghi L Schw, the Causal Agent of Maize Common Rust.</title>
        <authorList>
            <person name="Rochi L."/>
            <person name="Burguener G."/>
            <person name="Darino M."/>
            <person name="Turjanski A."/>
            <person name="Kreff E."/>
            <person name="Dieguez M.J."/>
            <person name="Sacco F."/>
        </authorList>
    </citation>
    <scope>NUCLEOTIDE SEQUENCE [LARGE SCALE GENOMIC DNA]</scope>
    <source>
        <strain evidence="4 5">RO10H11247</strain>
    </source>
</reference>
<organism evidence="4 5">
    <name type="scientific">Puccinia sorghi</name>
    <dbReference type="NCBI Taxonomy" id="27349"/>
    <lineage>
        <taxon>Eukaryota</taxon>
        <taxon>Fungi</taxon>
        <taxon>Dikarya</taxon>
        <taxon>Basidiomycota</taxon>
        <taxon>Pucciniomycotina</taxon>
        <taxon>Pucciniomycetes</taxon>
        <taxon>Pucciniales</taxon>
        <taxon>Pucciniaceae</taxon>
        <taxon>Puccinia</taxon>
    </lineage>
</organism>
<comment type="caution">
    <text evidence="4">The sequence shown here is derived from an EMBL/GenBank/DDBJ whole genome shotgun (WGS) entry which is preliminary data.</text>
</comment>
<dbReference type="GO" id="GO:0051087">
    <property type="term" value="F:protein-folding chaperone binding"/>
    <property type="evidence" value="ECO:0007669"/>
    <property type="project" value="InterPro"/>
</dbReference>
<dbReference type="GO" id="GO:0001671">
    <property type="term" value="F:ATPase activator activity"/>
    <property type="evidence" value="ECO:0007669"/>
    <property type="project" value="InterPro"/>
</dbReference>
<dbReference type="CDD" id="cd08892">
    <property type="entry name" value="SRPBCC_Aha1"/>
    <property type="match status" value="1"/>
</dbReference>
<name>A0A0L6VL14_9BASI</name>
<dbReference type="Gene3D" id="3.15.10.20">
    <property type="entry name" value="Activator of Hsp90 ATPase Aha1, N-terminal domain"/>
    <property type="match status" value="1"/>
</dbReference>
<evidence type="ECO:0000313" key="4">
    <source>
        <dbReference type="EMBL" id="KNZ60820.1"/>
    </source>
</evidence>
<dbReference type="PANTHER" id="PTHR13009">
    <property type="entry name" value="HEAT SHOCK PROTEIN 90 HSP90 CO-CHAPERONE AHA-1"/>
    <property type="match status" value="1"/>
</dbReference>